<feature type="transmembrane region" description="Helical" evidence="1">
    <location>
        <begin position="106"/>
        <end position="126"/>
    </location>
</feature>
<feature type="transmembrane region" description="Helical" evidence="1">
    <location>
        <begin position="714"/>
        <end position="734"/>
    </location>
</feature>
<dbReference type="RefSeq" id="WP_110818043.1">
    <property type="nucleotide sequence ID" value="NZ_QJTX01000007.1"/>
</dbReference>
<feature type="signal peptide" evidence="2">
    <location>
        <begin position="1"/>
        <end position="23"/>
    </location>
</feature>
<protein>
    <submittedName>
        <fullName evidence="3">Membrane protein</fullName>
    </submittedName>
</protein>
<evidence type="ECO:0000256" key="1">
    <source>
        <dbReference type="SAM" id="Phobius"/>
    </source>
</evidence>
<keyword evidence="1" id="KW-0472">Membrane</keyword>
<feature type="transmembrane region" description="Helical" evidence="1">
    <location>
        <begin position="690"/>
        <end position="707"/>
    </location>
</feature>
<feature type="transmembrane region" description="Helical" evidence="1">
    <location>
        <begin position="166"/>
        <end position="186"/>
    </location>
</feature>
<accession>A0A3M6E7Y9</accession>
<feature type="transmembrane region" description="Helical" evidence="1">
    <location>
        <begin position="611"/>
        <end position="636"/>
    </location>
</feature>
<dbReference type="AlphaFoldDB" id="A0A3M6E7Y9"/>
<sequence length="781" mass="87171">MNSNIIIYFIFLLMAFLSPLSQAETYQDAQQADCYYATSDMVGKCAGHESKRDFAFSSIAKMITPQSVMVAGLVLAPYLGDNDTLSIVADKSKEGVAIQGVMKDAVGIFGIVSIFVCGLNILARLFKNAANAEYGLKENKFLVFLTLGAVLFLVGNGWIIHLVLAALIVNFVLLKSTVMFFMPFYINASIKDESAYVTRGVVQAESIYKMEIINAIQMASNDLALRRQLLVKHNLVKDVQSGKFRFVETDFSRCLENQAPASKYDGDSLRVGEITKTTQCLAKLQVNVYSAGSINSSGQLDVIKEANLEIFDMAYKEARKMQMFMCSTGLDKADNRVKYADSELLLNDCLDMNEDGTVADKDSFVHEFRDTVSIEKLHNGRDQMLNVVRATVDPVVQVLLQGITPEKFTSDIFASFIGLMNLNNYQKQMTNAIDAQYSIFKISINQNFNASSSAEALNENDKNQMSKEMIDSMKVQKLFDINKSIYEVYFFQKENKLSALALDGIQTLLNKLTARYYENLGFQFKSCFNTDSNCVSPVLNVPASLWSNASEYTQVALVVYYGSEIIRNGILTFNKNERYMSSLLSYISTASMFMYGFFMANQILIGLLPLLLLFGEIGVVVASALEIIVTMSVRLVKSIFINGNEQEAFDVLKNIMLQLVWICFSGTIVVTLFFVGMTLVSVIIVIVNEFVVYLASIFFSGGTGFMFDVMRLFVMLFLHCTITIVMFIVLYSGIKSISAAFKDMLVAQDLFTDKAMGEQANTQVNSMSEKFKGVLPLQRTR</sequence>
<keyword evidence="2" id="KW-0732">Signal</keyword>
<dbReference type="EMBL" id="RBPQ01000101">
    <property type="protein sequence ID" value="RMO29035.1"/>
    <property type="molecule type" value="Genomic_DNA"/>
</dbReference>
<keyword evidence="1" id="KW-1133">Transmembrane helix</keyword>
<evidence type="ECO:0000313" key="3">
    <source>
        <dbReference type="EMBL" id="RMO29035.1"/>
    </source>
</evidence>
<feature type="transmembrane region" description="Helical" evidence="1">
    <location>
        <begin position="657"/>
        <end position="684"/>
    </location>
</feature>
<organism evidence="3 4">
    <name type="scientific">Pseudomonas syringae pv. pisi</name>
    <dbReference type="NCBI Taxonomy" id="59510"/>
    <lineage>
        <taxon>Bacteria</taxon>
        <taxon>Pseudomonadati</taxon>
        <taxon>Pseudomonadota</taxon>
        <taxon>Gammaproteobacteria</taxon>
        <taxon>Pseudomonadales</taxon>
        <taxon>Pseudomonadaceae</taxon>
        <taxon>Pseudomonas</taxon>
        <taxon>Pseudomonas syringae</taxon>
    </lineage>
</organism>
<proteinExistence type="predicted"/>
<feature type="chain" id="PRO_5018123992" evidence="2">
    <location>
        <begin position="24"/>
        <end position="781"/>
    </location>
</feature>
<feature type="transmembrane region" description="Helical" evidence="1">
    <location>
        <begin position="141"/>
        <end position="160"/>
    </location>
</feature>
<reference evidence="3 4" key="1">
    <citation type="submission" date="2018-08" db="EMBL/GenBank/DDBJ databases">
        <title>Recombination of ecologically and evolutionarily significant loci maintains genetic cohesion in the Pseudomonas syringae species complex.</title>
        <authorList>
            <person name="Dillon M."/>
            <person name="Thakur S."/>
            <person name="Almeida R.N.D."/>
            <person name="Weir B.S."/>
            <person name="Guttman D.S."/>
        </authorList>
    </citation>
    <scope>NUCLEOTIDE SEQUENCE [LARGE SCALE GENOMIC DNA]</scope>
    <source>
        <strain evidence="3 4">ICMP 2788</strain>
    </source>
</reference>
<feature type="transmembrane region" description="Helical" evidence="1">
    <location>
        <begin position="583"/>
        <end position="605"/>
    </location>
</feature>
<evidence type="ECO:0000313" key="4">
    <source>
        <dbReference type="Proteomes" id="UP000276886"/>
    </source>
</evidence>
<comment type="caution">
    <text evidence="3">The sequence shown here is derived from an EMBL/GenBank/DDBJ whole genome shotgun (WGS) entry which is preliminary data.</text>
</comment>
<evidence type="ECO:0000256" key="2">
    <source>
        <dbReference type="SAM" id="SignalP"/>
    </source>
</evidence>
<keyword evidence="1" id="KW-0812">Transmembrane</keyword>
<name>A0A3M6E7Y9_PSESJ</name>
<gene>
    <name evidence="3" type="ORF">ALQ44_03563</name>
</gene>
<dbReference type="Proteomes" id="UP000276886">
    <property type="component" value="Unassembled WGS sequence"/>
</dbReference>